<accession>A0A0L0C2Y1</accession>
<feature type="compositionally biased region" description="Acidic residues" evidence="5">
    <location>
        <begin position="17"/>
        <end position="28"/>
    </location>
</feature>
<evidence type="ECO:0000259" key="6">
    <source>
        <dbReference type="PROSITE" id="PS50103"/>
    </source>
</evidence>
<feature type="compositionally biased region" description="Polar residues" evidence="5">
    <location>
        <begin position="29"/>
        <end position="38"/>
    </location>
</feature>
<evidence type="ECO:0000256" key="4">
    <source>
        <dbReference type="PROSITE-ProRule" id="PRU00723"/>
    </source>
</evidence>
<name>A0A0L0C2Y1_LUCCU</name>
<evidence type="ECO:0000256" key="5">
    <source>
        <dbReference type="SAM" id="MobiDB-lite"/>
    </source>
</evidence>
<keyword evidence="2 4" id="KW-0863">Zinc-finger</keyword>
<feature type="compositionally biased region" description="Polar residues" evidence="5">
    <location>
        <begin position="158"/>
        <end position="167"/>
    </location>
</feature>
<feature type="region of interest" description="Disordered" evidence="5">
    <location>
        <begin position="1"/>
        <end position="42"/>
    </location>
</feature>
<dbReference type="SUPFAM" id="SSF90229">
    <property type="entry name" value="CCCH zinc finger"/>
    <property type="match status" value="1"/>
</dbReference>
<dbReference type="Proteomes" id="UP000037069">
    <property type="component" value="Unassembled WGS sequence"/>
</dbReference>
<evidence type="ECO:0000256" key="1">
    <source>
        <dbReference type="ARBA" id="ARBA00022723"/>
    </source>
</evidence>
<comment type="caution">
    <text evidence="7">The sequence shown here is derived from an EMBL/GenBank/DDBJ whole genome shotgun (WGS) entry which is preliminary data.</text>
</comment>
<keyword evidence="8" id="KW-1185">Reference proteome</keyword>
<dbReference type="OMA" id="NGKRICW"/>
<feature type="zinc finger region" description="C3H1-type" evidence="4">
    <location>
        <begin position="92"/>
        <end position="119"/>
    </location>
</feature>
<dbReference type="Pfam" id="PF18044">
    <property type="entry name" value="zf-CCCH_4"/>
    <property type="match status" value="1"/>
</dbReference>
<dbReference type="Gene3D" id="4.10.1000.10">
    <property type="entry name" value="Zinc finger, CCCH-type"/>
    <property type="match status" value="1"/>
</dbReference>
<reference evidence="7 8" key="1">
    <citation type="journal article" date="2015" name="Nat. Commun.">
        <title>Lucilia cuprina genome unlocks parasitic fly biology to underpin future interventions.</title>
        <authorList>
            <person name="Anstead C.A."/>
            <person name="Korhonen P.K."/>
            <person name="Young N.D."/>
            <person name="Hall R.S."/>
            <person name="Jex A.R."/>
            <person name="Murali S.C."/>
            <person name="Hughes D.S."/>
            <person name="Lee S.F."/>
            <person name="Perry T."/>
            <person name="Stroehlein A.J."/>
            <person name="Ansell B.R."/>
            <person name="Breugelmans B."/>
            <person name="Hofmann A."/>
            <person name="Qu J."/>
            <person name="Dugan S."/>
            <person name="Lee S.L."/>
            <person name="Chao H."/>
            <person name="Dinh H."/>
            <person name="Han Y."/>
            <person name="Doddapaneni H.V."/>
            <person name="Worley K.C."/>
            <person name="Muzny D.M."/>
            <person name="Ioannidis P."/>
            <person name="Waterhouse R.M."/>
            <person name="Zdobnov E.M."/>
            <person name="James P.J."/>
            <person name="Bagnall N.H."/>
            <person name="Kotze A.C."/>
            <person name="Gibbs R.A."/>
            <person name="Richards S."/>
            <person name="Batterham P."/>
            <person name="Gasser R.B."/>
        </authorList>
    </citation>
    <scope>NUCLEOTIDE SEQUENCE [LARGE SCALE GENOMIC DNA]</scope>
    <source>
        <strain evidence="7 8">LS</strain>
        <tissue evidence="7">Full body</tissue>
    </source>
</reference>
<evidence type="ECO:0000256" key="2">
    <source>
        <dbReference type="ARBA" id="ARBA00022771"/>
    </source>
</evidence>
<proteinExistence type="predicted"/>
<keyword evidence="3 4" id="KW-0862">Zinc</keyword>
<dbReference type="AlphaFoldDB" id="A0A0L0C2Y1"/>
<dbReference type="OrthoDB" id="336321at2759"/>
<protein>
    <recommendedName>
        <fullName evidence="6">C3H1-type domain-containing protein</fullName>
    </recommendedName>
</protein>
<sequence length="197" mass="21820">MLSLVADYDTSSSSSSSDEDVTDNEDADLTTTAKTSPPQRLLPSANVLLGSGSSKTAGDVFNNPFLEAEKLEIDKLQKHVKMVDSENHLLQKNGRKICWNNRKGRCRFGNKCKYAHDSDLVETIEGVDVHNKQNLKTPTTTKTFLTKTASSYSHEENTAQPDLITSDNKNRKRPGLGDSIVPGKRVMKTYQQTKKST</sequence>
<dbReference type="InterPro" id="IPR036855">
    <property type="entry name" value="Znf_CCCH_sf"/>
</dbReference>
<evidence type="ECO:0000313" key="7">
    <source>
        <dbReference type="EMBL" id="KNC26621.1"/>
    </source>
</evidence>
<dbReference type="PROSITE" id="PS50103">
    <property type="entry name" value="ZF_C3H1"/>
    <property type="match status" value="1"/>
</dbReference>
<organism evidence="7 8">
    <name type="scientific">Lucilia cuprina</name>
    <name type="common">Green bottle fly</name>
    <name type="synonym">Australian sheep blowfly</name>
    <dbReference type="NCBI Taxonomy" id="7375"/>
    <lineage>
        <taxon>Eukaryota</taxon>
        <taxon>Metazoa</taxon>
        <taxon>Ecdysozoa</taxon>
        <taxon>Arthropoda</taxon>
        <taxon>Hexapoda</taxon>
        <taxon>Insecta</taxon>
        <taxon>Pterygota</taxon>
        <taxon>Neoptera</taxon>
        <taxon>Endopterygota</taxon>
        <taxon>Diptera</taxon>
        <taxon>Brachycera</taxon>
        <taxon>Muscomorpha</taxon>
        <taxon>Oestroidea</taxon>
        <taxon>Calliphoridae</taxon>
        <taxon>Luciliinae</taxon>
        <taxon>Lucilia</taxon>
    </lineage>
</organism>
<evidence type="ECO:0000313" key="8">
    <source>
        <dbReference type="Proteomes" id="UP000037069"/>
    </source>
</evidence>
<feature type="domain" description="C3H1-type" evidence="6">
    <location>
        <begin position="92"/>
        <end position="119"/>
    </location>
</feature>
<dbReference type="GO" id="GO:0008270">
    <property type="term" value="F:zinc ion binding"/>
    <property type="evidence" value="ECO:0007669"/>
    <property type="project" value="UniProtKB-KW"/>
</dbReference>
<evidence type="ECO:0000256" key="3">
    <source>
        <dbReference type="ARBA" id="ARBA00022833"/>
    </source>
</evidence>
<keyword evidence="1 4" id="KW-0479">Metal-binding</keyword>
<dbReference type="InterPro" id="IPR000571">
    <property type="entry name" value="Znf_CCCH"/>
</dbReference>
<feature type="region of interest" description="Disordered" evidence="5">
    <location>
        <begin position="149"/>
        <end position="197"/>
    </location>
</feature>
<dbReference type="EMBL" id="JRES01000975">
    <property type="protein sequence ID" value="KNC26621.1"/>
    <property type="molecule type" value="Genomic_DNA"/>
</dbReference>
<gene>
    <name evidence="7" type="ORF">FF38_10033</name>
</gene>
<dbReference type="InterPro" id="IPR041367">
    <property type="entry name" value="Znf-CCCH_4"/>
</dbReference>